<evidence type="ECO:0000313" key="3">
    <source>
        <dbReference type="Proteomes" id="UP000221024"/>
    </source>
</evidence>
<organism evidence="2 3">
    <name type="scientific">Longimonas halophila</name>
    <dbReference type="NCBI Taxonomy" id="1469170"/>
    <lineage>
        <taxon>Bacteria</taxon>
        <taxon>Pseudomonadati</taxon>
        <taxon>Rhodothermota</taxon>
        <taxon>Rhodothermia</taxon>
        <taxon>Rhodothermales</taxon>
        <taxon>Salisaetaceae</taxon>
        <taxon>Longimonas</taxon>
    </lineage>
</organism>
<protein>
    <submittedName>
        <fullName evidence="2">Oxidoreductase</fullName>
    </submittedName>
</protein>
<dbReference type="PANTHER" id="PTHR42841">
    <property type="entry name" value="AMINE OXIDASE"/>
    <property type="match status" value="1"/>
</dbReference>
<dbReference type="Gene3D" id="3.50.50.60">
    <property type="entry name" value="FAD/NAD(P)-binding domain"/>
    <property type="match status" value="1"/>
</dbReference>
<dbReference type="Proteomes" id="UP000221024">
    <property type="component" value="Unassembled WGS sequence"/>
</dbReference>
<dbReference type="OrthoDB" id="9767561at2"/>
<evidence type="ECO:0000313" key="2">
    <source>
        <dbReference type="EMBL" id="PEN06531.1"/>
    </source>
</evidence>
<dbReference type="Gene3D" id="3.90.660.20">
    <property type="entry name" value="Protoporphyrinogen oxidase, mitochondrial, domain 2"/>
    <property type="match status" value="1"/>
</dbReference>
<dbReference type="AlphaFoldDB" id="A0A2H3NS58"/>
<evidence type="ECO:0000259" key="1">
    <source>
        <dbReference type="Pfam" id="PF01593"/>
    </source>
</evidence>
<gene>
    <name evidence="2" type="ORF">CRI93_09635</name>
</gene>
<keyword evidence="3" id="KW-1185">Reference proteome</keyword>
<comment type="caution">
    <text evidence="2">The sequence shown here is derived from an EMBL/GenBank/DDBJ whole genome shotgun (WGS) entry which is preliminary data.</text>
</comment>
<reference evidence="2 3" key="1">
    <citation type="submission" date="2017-10" db="EMBL/GenBank/DDBJ databases">
        <title>Draft genome of Longimonas halophila.</title>
        <authorList>
            <person name="Goh K.M."/>
            <person name="Shamsir M.S."/>
            <person name="Lim S.W."/>
        </authorList>
    </citation>
    <scope>NUCLEOTIDE SEQUENCE [LARGE SCALE GENOMIC DNA]</scope>
    <source>
        <strain evidence="2 3">KCTC 42399</strain>
    </source>
</reference>
<dbReference type="GO" id="GO:0016491">
    <property type="term" value="F:oxidoreductase activity"/>
    <property type="evidence" value="ECO:0007669"/>
    <property type="project" value="InterPro"/>
</dbReference>
<proteinExistence type="predicted"/>
<name>A0A2H3NS58_9BACT</name>
<feature type="domain" description="Amine oxidase" evidence="1">
    <location>
        <begin position="13"/>
        <end position="412"/>
    </location>
</feature>
<dbReference type="InterPro" id="IPR036188">
    <property type="entry name" value="FAD/NAD-bd_sf"/>
</dbReference>
<dbReference type="EMBL" id="PDEP01000008">
    <property type="protein sequence ID" value="PEN06531.1"/>
    <property type="molecule type" value="Genomic_DNA"/>
</dbReference>
<accession>A0A2H3NS58</accession>
<dbReference type="InterPro" id="IPR002937">
    <property type="entry name" value="Amino_oxidase"/>
</dbReference>
<dbReference type="Gene3D" id="1.10.3110.10">
    <property type="entry name" value="protoporphyrinogen ix oxidase, domain 3"/>
    <property type="match status" value="1"/>
</dbReference>
<dbReference type="RefSeq" id="WP_098062424.1">
    <property type="nucleotide sequence ID" value="NZ_PDEP01000008.1"/>
</dbReference>
<dbReference type="SUPFAM" id="SSF51905">
    <property type="entry name" value="FAD/NAD(P)-binding domain"/>
    <property type="match status" value="1"/>
</dbReference>
<sequence>MTTHPVTIVGAGLAGLTCATYLHRANIPFRLIDAADAVGGRVRTDSVEGFTLDRGFQVLLTAYPECQALLDYDALNLQPFYDGALVRTHGHFHRIADPFRHPFDAPRTLFAPVGTLADKLRVARMRSALTAQSINEIFSQPEQPTRQVLATRWGFSDLMIDRFFRPFFGGIFFDTELQASSRLFEFLFKMFAEGDTTVPAQGMQAIPNQLAAQLPSSSIDLNTQVAALENNQVRFDDGTSAPASAIVIATDAPAAHNLLGDETISTKQRSTTCLYYAAPESPLDDPILALNGDQDGLLNNVAVMSDVAPSYAPDGETLISAVVVGDPLEDDDALERTVRRELIDWFGLPAGGWTHLRTYRIEHALPDQTPPSVRHDANMVRHHDGVYVCGDYLRTASINDAMGTGRMAAEAIRTDRSVPA</sequence>
<dbReference type="Pfam" id="PF01593">
    <property type="entry name" value="Amino_oxidase"/>
    <property type="match status" value="1"/>
</dbReference>